<comment type="caution">
    <text evidence="1">The sequence shown here is derived from an EMBL/GenBank/DDBJ whole genome shotgun (WGS) entry which is preliminary data.</text>
</comment>
<name>A0A3M7R516_BRAPC</name>
<evidence type="ECO:0000313" key="2">
    <source>
        <dbReference type="Proteomes" id="UP000276133"/>
    </source>
</evidence>
<sequence length="68" mass="7846">MIGPRYFSTWILNKSQGLKFKKKLIGLRGGNLTVFKMEKKVSLFNLFIKCDSYDCLALKKKIIKSTTI</sequence>
<protein>
    <submittedName>
        <fullName evidence="1">Uncharacterized protein</fullName>
    </submittedName>
</protein>
<dbReference type="EMBL" id="REGN01004239">
    <property type="protein sequence ID" value="RNA18481.1"/>
    <property type="molecule type" value="Genomic_DNA"/>
</dbReference>
<reference evidence="1 2" key="1">
    <citation type="journal article" date="2018" name="Sci. Rep.">
        <title>Genomic signatures of local adaptation to the degree of environmental predictability in rotifers.</title>
        <authorList>
            <person name="Franch-Gras L."/>
            <person name="Hahn C."/>
            <person name="Garcia-Roger E.M."/>
            <person name="Carmona M.J."/>
            <person name="Serra M."/>
            <person name="Gomez A."/>
        </authorList>
    </citation>
    <scope>NUCLEOTIDE SEQUENCE [LARGE SCALE GENOMIC DNA]</scope>
    <source>
        <strain evidence="1">HYR1</strain>
    </source>
</reference>
<keyword evidence="2" id="KW-1185">Reference proteome</keyword>
<proteinExistence type="predicted"/>
<dbReference type="AlphaFoldDB" id="A0A3M7R516"/>
<gene>
    <name evidence="1" type="ORF">BpHYR1_052168</name>
</gene>
<evidence type="ECO:0000313" key="1">
    <source>
        <dbReference type="EMBL" id="RNA18481.1"/>
    </source>
</evidence>
<accession>A0A3M7R516</accession>
<dbReference type="Proteomes" id="UP000276133">
    <property type="component" value="Unassembled WGS sequence"/>
</dbReference>
<organism evidence="1 2">
    <name type="scientific">Brachionus plicatilis</name>
    <name type="common">Marine rotifer</name>
    <name type="synonym">Brachionus muelleri</name>
    <dbReference type="NCBI Taxonomy" id="10195"/>
    <lineage>
        <taxon>Eukaryota</taxon>
        <taxon>Metazoa</taxon>
        <taxon>Spiralia</taxon>
        <taxon>Gnathifera</taxon>
        <taxon>Rotifera</taxon>
        <taxon>Eurotatoria</taxon>
        <taxon>Monogononta</taxon>
        <taxon>Pseudotrocha</taxon>
        <taxon>Ploima</taxon>
        <taxon>Brachionidae</taxon>
        <taxon>Brachionus</taxon>
    </lineage>
</organism>